<feature type="chain" id="PRO_5040409194" evidence="3">
    <location>
        <begin position="18"/>
        <end position="206"/>
    </location>
</feature>
<gene>
    <name evidence="5" type="ORF">F5X68DRAFT_229541</name>
</gene>
<keyword evidence="6" id="KW-1185">Reference proteome</keyword>
<dbReference type="PANTHER" id="PTHR40633:SF1">
    <property type="entry name" value="GPI ANCHORED SERINE-THREONINE RICH PROTEIN (AFU_ORTHOLOGUE AFUA_1G03630)"/>
    <property type="match status" value="1"/>
</dbReference>
<feature type="signal peptide" evidence="3">
    <location>
        <begin position="1"/>
        <end position="17"/>
    </location>
</feature>
<accession>A0A9P8VHD6</accession>
<evidence type="ECO:0000259" key="4">
    <source>
        <dbReference type="Pfam" id="PF10342"/>
    </source>
</evidence>
<feature type="compositionally biased region" description="Low complexity" evidence="2">
    <location>
        <begin position="167"/>
        <end position="179"/>
    </location>
</feature>
<sequence>MKFSVAAVVAFAAAVYAKIEIGNTVVNPSAGSSFELTWSQAEGPVTIELVYGASTDLKKDQVLASGLDPESGSYTWEVPEDLVARGDYAFYITDGSTENWSLQFALTGTGVASTSAAPTSSAAPSTTAAPSSASTEEASSTLTTVTTEESSSVESSSTRTSSERETQTTAAASASSTGTVPDSKAGTLGSPVALILTLAAMMLYFQ</sequence>
<evidence type="ECO:0000313" key="6">
    <source>
        <dbReference type="Proteomes" id="UP000770015"/>
    </source>
</evidence>
<keyword evidence="1 3" id="KW-0732">Signal</keyword>
<proteinExistence type="predicted"/>
<dbReference type="PANTHER" id="PTHR40633">
    <property type="entry name" value="MATRIX PROTEIN, PUTATIVE (AFU_ORTHOLOGUE AFUA_8G05410)-RELATED"/>
    <property type="match status" value="1"/>
</dbReference>
<dbReference type="EMBL" id="JAGSXJ010000005">
    <property type="protein sequence ID" value="KAH6691694.1"/>
    <property type="molecule type" value="Genomic_DNA"/>
</dbReference>
<dbReference type="Proteomes" id="UP000770015">
    <property type="component" value="Unassembled WGS sequence"/>
</dbReference>
<feature type="domain" description="Yeast cell wall synthesis Kre9/Knh1-like N-terminal" evidence="4">
    <location>
        <begin position="29"/>
        <end position="105"/>
    </location>
</feature>
<name>A0A9P8VHD6_9PEZI</name>
<feature type="compositionally biased region" description="Low complexity" evidence="2">
    <location>
        <begin position="115"/>
        <end position="160"/>
    </location>
</feature>
<dbReference type="InterPro" id="IPR052982">
    <property type="entry name" value="SRP1/TIP1-like"/>
</dbReference>
<protein>
    <submittedName>
        <fullName evidence="5">Ser-Thr-rich glycosyl-phosphatidyl-inositol-anchored membrane family-domain-containing protein</fullName>
    </submittedName>
</protein>
<evidence type="ECO:0000313" key="5">
    <source>
        <dbReference type="EMBL" id="KAH6691694.1"/>
    </source>
</evidence>
<dbReference type="OrthoDB" id="5589325at2759"/>
<evidence type="ECO:0000256" key="1">
    <source>
        <dbReference type="ARBA" id="ARBA00022729"/>
    </source>
</evidence>
<organism evidence="5 6">
    <name type="scientific">Plectosphaerella plurivora</name>
    <dbReference type="NCBI Taxonomy" id="936078"/>
    <lineage>
        <taxon>Eukaryota</taxon>
        <taxon>Fungi</taxon>
        <taxon>Dikarya</taxon>
        <taxon>Ascomycota</taxon>
        <taxon>Pezizomycotina</taxon>
        <taxon>Sordariomycetes</taxon>
        <taxon>Hypocreomycetidae</taxon>
        <taxon>Glomerellales</taxon>
        <taxon>Plectosphaerellaceae</taxon>
        <taxon>Plectosphaerella</taxon>
    </lineage>
</organism>
<feature type="region of interest" description="Disordered" evidence="2">
    <location>
        <begin position="115"/>
        <end position="186"/>
    </location>
</feature>
<reference evidence="5" key="1">
    <citation type="journal article" date="2021" name="Nat. Commun.">
        <title>Genetic determinants of endophytism in the Arabidopsis root mycobiome.</title>
        <authorList>
            <person name="Mesny F."/>
            <person name="Miyauchi S."/>
            <person name="Thiergart T."/>
            <person name="Pickel B."/>
            <person name="Atanasova L."/>
            <person name="Karlsson M."/>
            <person name="Huettel B."/>
            <person name="Barry K.W."/>
            <person name="Haridas S."/>
            <person name="Chen C."/>
            <person name="Bauer D."/>
            <person name="Andreopoulos W."/>
            <person name="Pangilinan J."/>
            <person name="LaButti K."/>
            <person name="Riley R."/>
            <person name="Lipzen A."/>
            <person name="Clum A."/>
            <person name="Drula E."/>
            <person name="Henrissat B."/>
            <person name="Kohler A."/>
            <person name="Grigoriev I.V."/>
            <person name="Martin F.M."/>
            <person name="Hacquard S."/>
        </authorList>
    </citation>
    <scope>NUCLEOTIDE SEQUENCE</scope>
    <source>
        <strain evidence="5">MPI-SDFR-AT-0117</strain>
    </source>
</reference>
<evidence type="ECO:0000256" key="2">
    <source>
        <dbReference type="SAM" id="MobiDB-lite"/>
    </source>
</evidence>
<comment type="caution">
    <text evidence="5">The sequence shown here is derived from an EMBL/GenBank/DDBJ whole genome shotgun (WGS) entry which is preliminary data.</text>
</comment>
<dbReference type="AlphaFoldDB" id="A0A9P8VHD6"/>
<dbReference type="InterPro" id="IPR018466">
    <property type="entry name" value="Kre9/Knh1-like_N"/>
</dbReference>
<evidence type="ECO:0000256" key="3">
    <source>
        <dbReference type="SAM" id="SignalP"/>
    </source>
</evidence>
<dbReference type="Pfam" id="PF10342">
    <property type="entry name" value="Kre9_KNH"/>
    <property type="match status" value="1"/>
</dbReference>